<comment type="caution">
    <text evidence="1">The sequence shown here is derived from an EMBL/GenBank/DDBJ whole genome shotgun (WGS) entry which is preliminary data.</text>
</comment>
<keyword evidence="2" id="KW-1185">Reference proteome</keyword>
<evidence type="ECO:0000313" key="2">
    <source>
        <dbReference type="Proteomes" id="UP001529510"/>
    </source>
</evidence>
<accession>A0ABD0NDP3</accession>
<feature type="non-terminal residue" evidence="1">
    <location>
        <position position="77"/>
    </location>
</feature>
<feature type="non-terminal residue" evidence="1">
    <location>
        <position position="1"/>
    </location>
</feature>
<evidence type="ECO:0000313" key="1">
    <source>
        <dbReference type="EMBL" id="KAL0159181.1"/>
    </source>
</evidence>
<sequence length="77" mass="8926">GDLTERFEVSQSAVSRILTYCIDTMEEHMRFSIPWLPQETIRSTMPQCFKENFPNTICLIDCSETTLQKAHKLDSRG</sequence>
<dbReference type="PANTHER" id="PTHR23080">
    <property type="entry name" value="THAP DOMAIN PROTEIN"/>
    <property type="match status" value="1"/>
</dbReference>
<proteinExistence type="predicted"/>
<protein>
    <recommendedName>
        <fullName evidence="3">Transposase Helix-turn-helix domain-containing protein</fullName>
    </recommendedName>
</protein>
<gene>
    <name evidence="1" type="ORF">M9458_042906</name>
</gene>
<dbReference type="AlphaFoldDB" id="A0ABD0NDP3"/>
<dbReference type="PANTHER" id="PTHR23080:SF143">
    <property type="entry name" value="SI:DKEY-56D12.4"/>
    <property type="match status" value="1"/>
</dbReference>
<organism evidence="1 2">
    <name type="scientific">Cirrhinus mrigala</name>
    <name type="common">Mrigala</name>
    <dbReference type="NCBI Taxonomy" id="683832"/>
    <lineage>
        <taxon>Eukaryota</taxon>
        <taxon>Metazoa</taxon>
        <taxon>Chordata</taxon>
        <taxon>Craniata</taxon>
        <taxon>Vertebrata</taxon>
        <taxon>Euteleostomi</taxon>
        <taxon>Actinopterygii</taxon>
        <taxon>Neopterygii</taxon>
        <taxon>Teleostei</taxon>
        <taxon>Ostariophysi</taxon>
        <taxon>Cypriniformes</taxon>
        <taxon>Cyprinidae</taxon>
        <taxon>Labeoninae</taxon>
        <taxon>Labeonini</taxon>
        <taxon>Cirrhinus</taxon>
    </lineage>
</organism>
<dbReference type="EMBL" id="JAMKFB020000022">
    <property type="protein sequence ID" value="KAL0159181.1"/>
    <property type="molecule type" value="Genomic_DNA"/>
</dbReference>
<name>A0ABD0NDP3_CIRMR</name>
<reference evidence="1 2" key="1">
    <citation type="submission" date="2024-05" db="EMBL/GenBank/DDBJ databases">
        <title>Genome sequencing and assembly of Indian major carp, Cirrhinus mrigala (Hamilton, 1822).</title>
        <authorList>
            <person name="Mohindra V."/>
            <person name="Chowdhury L.M."/>
            <person name="Lal K."/>
            <person name="Jena J.K."/>
        </authorList>
    </citation>
    <scope>NUCLEOTIDE SEQUENCE [LARGE SCALE GENOMIC DNA]</scope>
    <source>
        <strain evidence="1">CM1030</strain>
        <tissue evidence="1">Blood</tissue>
    </source>
</reference>
<evidence type="ECO:0008006" key="3">
    <source>
        <dbReference type="Google" id="ProtNLM"/>
    </source>
</evidence>
<dbReference type="Proteomes" id="UP001529510">
    <property type="component" value="Unassembled WGS sequence"/>
</dbReference>